<gene>
    <name evidence="2" type="ORF">BU16DRAFT_456605</name>
</gene>
<reference evidence="2" key="1">
    <citation type="journal article" date="2020" name="Stud. Mycol.">
        <title>101 Dothideomycetes genomes: a test case for predicting lifestyles and emergence of pathogens.</title>
        <authorList>
            <person name="Haridas S."/>
            <person name="Albert R."/>
            <person name="Binder M."/>
            <person name="Bloem J."/>
            <person name="Labutti K."/>
            <person name="Salamov A."/>
            <person name="Andreopoulos B."/>
            <person name="Baker S."/>
            <person name="Barry K."/>
            <person name="Bills G."/>
            <person name="Bluhm B."/>
            <person name="Cannon C."/>
            <person name="Castanera R."/>
            <person name="Culley D."/>
            <person name="Daum C."/>
            <person name="Ezra D."/>
            <person name="Gonzalez J."/>
            <person name="Henrissat B."/>
            <person name="Kuo A."/>
            <person name="Liang C."/>
            <person name="Lipzen A."/>
            <person name="Lutzoni F."/>
            <person name="Magnuson J."/>
            <person name="Mondo S."/>
            <person name="Nolan M."/>
            <person name="Ohm R."/>
            <person name="Pangilinan J."/>
            <person name="Park H.-J."/>
            <person name="Ramirez L."/>
            <person name="Alfaro M."/>
            <person name="Sun H."/>
            <person name="Tritt A."/>
            <person name="Yoshinaga Y."/>
            <person name="Zwiers L.-H."/>
            <person name="Turgeon B."/>
            <person name="Goodwin S."/>
            <person name="Spatafora J."/>
            <person name="Crous P."/>
            <person name="Grigoriev I."/>
        </authorList>
    </citation>
    <scope>NUCLEOTIDE SEQUENCE</scope>
    <source>
        <strain evidence="2">CBS 269.34</strain>
    </source>
</reference>
<evidence type="ECO:0000313" key="3">
    <source>
        <dbReference type="Proteomes" id="UP000799750"/>
    </source>
</evidence>
<dbReference type="OrthoDB" id="3928002at2759"/>
<protein>
    <submittedName>
        <fullName evidence="2">Uncharacterized protein</fullName>
    </submittedName>
</protein>
<feature type="signal peptide" evidence="1">
    <location>
        <begin position="1"/>
        <end position="21"/>
    </location>
</feature>
<organism evidence="2 3">
    <name type="scientific">Lophium mytilinum</name>
    <dbReference type="NCBI Taxonomy" id="390894"/>
    <lineage>
        <taxon>Eukaryota</taxon>
        <taxon>Fungi</taxon>
        <taxon>Dikarya</taxon>
        <taxon>Ascomycota</taxon>
        <taxon>Pezizomycotina</taxon>
        <taxon>Dothideomycetes</taxon>
        <taxon>Pleosporomycetidae</taxon>
        <taxon>Mytilinidiales</taxon>
        <taxon>Mytilinidiaceae</taxon>
        <taxon>Lophium</taxon>
    </lineage>
</organism>
<feature type="chain" id="PRO_5025636048" evidence="1">
    <location>
        <begin position="22"/>
        <end position="209"/>
    </location>
</feature>
<accession>A0A6A6QZY5</accession>
<dbReference type="Proteomes" id="UP000799750">
    <property type="component" value="Unassembled WGS sequence"/>
</dbReference>
<proteinExistence type="predicted"/>
<keyword evidence="3" id="KW-1185">Reference proteome</keyword>
<dbReference type="PANTHER" id="PTHR38049">
    <property type="entry name" value="RICIN B LECTIN DOMAIN-CONTAINING PROTEIN"/>
    <property type="match status" value="1"/>
</dbReference>
<name>A0A6A6QZY5_9PEZI</name>
<sequence length="209" mass="23255">MVLGIMTAIAACPAIIGTTEAVRSGQNKNAKEKHRGVKSNMIVGCFSRSKSASEINGCLVVLRDGKLYIASPDATRSNPGGHLFAGYFLPFPEENWGRKGEGMVTTISDDPPQLNWVYMDSYTCELRYGLRVDAEPNIVGPWTVTPIERRTTLDGWEGFMAVKEEDGSWALYFDYNDDGLTGFADGKKKMEVELTRRERRVAKEYPGEE</sequence>
<evidence type="ECO:0000313" key="2">
    <source>
        <dbReference type="EMBL" id="KAF2498058.1"/>
    </source>
</evidence>
<dbReference type="EMBL" id="MU004186">
    <property type="protein sequence ID" value="KAF2498058.1"/>
    <property type="molecule type" value="Genomic_DNA"/>
</dbReference>
<dbReference type="AlphaFoldDB" id="A0A6A6QZY5"/>
<evidence type="ECO:0000256" key="1">
    <source>
        <dbReference type="SAM" id="SignalP"/>
    </source>
</evidence>
<dbReference type="PANTHER" id="PTHR38049:SF2">
    <property type="entry name" value="RICIN B LECTIN DOMAIN-CONTAINING PROTEIN"/>
    <property type="match status" value="1"/>
</dbReference>
<keyword evidence="1" id="KW-0732">Signal</keyword>